<evidence type="ECO:0000313" key="1">
    <source>
        <dbReference type="Proteomes" id="UP000515126"/>
    </source>
</evidence>
<dbReference type="GeneID" id="110303233"/>
<dbReference type="AlphaFoldDB" id="A0A6P5QJ42"/>
<evidence type="ECO:0000313" key="2">
    <source>
        <dbReference type="RefSeq" id="XP_021029927.2"/>
    </source>
</evidence>
<organism evidence="1 2">
    <name type="scientific">Mus caroli</name>
    <name type="common">Ryukyu mouse</name>
    <name type="synonym">Ricefield mouse</name>
    <dbReference type="NCBI Taxonomy" id="10089"/>
    <lineage>
        <taxon>Eukaryota</taxon>
        <taxon>Metazoa</taxon>
        <taxon>Chordata</taxon>
        <taxon>Craniata</taxon>
        <taxon>Vertebrata</taxon>
        <taxon>Euteleostomi</taxon>
        <taxon>Mammalia</taxon>
        <taxon>Eutheria</taxon>
        <taxon>Euarchontoglires</taxon>
        <taxon>Glires</taxon>
        <taxon>Rodentia</taxon>
        <taxon>Myomorpha</taxon>
        <taxon>Muroidea</taxon>
        <taxon>Muridae</taxon>
        <taxon>Murinae</taxon>
        <taxon>Mus</taxon>
        <taxon>Mus</taxon>
    </lineage>
</organism>
<gene>
    <name evidence="2" type="primary">Tor1aip2</name>
</gene>
<protein>
    <submittedName>
        <fullName evidence="2">Uncharacterized protein Tor1aip2 isoform X1</fullName>
    </submittedName>
</protein>
<dbReference type="RefSeq" id="XP_021029927.2">
    <property type="nucleotide sequence ID" value="XM_021174268.2"/>
</dbReference>
<accession>A0A6P5QJ42</accession>
<proteinExistence type="predicted"/>
<dbReference type="Proteomes" id="UP000515126">
    <property type="component" value="Chromosome 1"/>
</dbReference>
<sequence>MRAFTEASTKVLGSLVGGAGGGGAKGLPIPAFLGLLPAELTSRGRYRRHSALVAGGCRPALWSRRNSLVVPLILTVPCFKTWPEIVFEKGSLPTPTSPTAQTEIEVCDAFPDHPANSTPATSLCLGPDKGPFKADFTGSTPPGLPDLTTSLSSAIGETACTSRRLTGSIRASVSPEQSKSLCGSASR</sequence>
<dbReference type="KEGG" id="mcal:110303233"/>
<name>A0A6P5QJ42_MUSCR</name>
<dbReference type="CTD" id="163590"/>
<keyword evidence="1" id="KW-1185">Reference proteome</keyword>
<reference evidence="2" key="1">
    <citation type="submission" date="2025-08" db="UniProtKB">
        <authorList>
            <consortium name="RefSeq"/>
        </authorList>
    </citation>
    <scope>IDENTIFICATION</scope>
</reference>